<dbReference type="eggNOG" id="ENOG5032KXZ">
    <property type="taxonomic scope" value="Bacteria"/>
</dbReference>
<feature type="domain" description="Glutaredoxin" evidence="1">
    <location>
        <begin position="2"/>
        <end position="58"/>
    </location>
</feature>
<dbReference type="EMBL" id="PSWU01000004">
    <property type="protein sequence ID" value="PPI16217.1"/>
    <property type="molecule type" value="Genomic_DNA"/>
</dbReference>
<dbReference type="Pfam" id="PF00462">
    <property type="entry name" value="Glutaredoxin"/>
    <property type="match status" value="1"/>
</dbReference>
<evidence type="ECO:0000313" key="3">
    <source>
        <dbReference type="EMBL" id="PPI16217.1"/>
    </source>
</evidence>
<name>A0A0C5BDS3_9MICO</name>
<accession>A0A0C5BDS3</accession>
<reference evidence="3 5" key="2">
    <citation type="submission" date="2018-02" db="EMBL/GenBank/DDBJ databases">
        <title>Bacteriophage NCPPB3778 and a type I-E CRISPR drive the evolution of the US Biological Select Agent, Rathayibacter toxicus.</title>
        <authorList>
            <person name="Davis E.W.II."/>
            <person name="Tabima J.F."/>
            <person name="Weisberg A.J."/>
            <person name="Lopes L.D."/>
            <person name="Wiseman M.S."/>
            <person name="Wiseman M.S."/>
            <person name="Pupko T."/>
            <person name="Belcher M.S."/>
            <person name="Sechler A.J."/>
            <person name="Tancos M.A."/>
            <person name="Schroeder B.K."/>
            <person name="Murray T.D."/>
            <person name="Luster D.G."/>
            <person name="Schneider W.L."/>
            <person name="Rogers E."/>
            <person name="Andreote F.D."/>
            <person name="Grunwald N.J."/>
            <person name="Putnam M.L."/>
            <person name="Chang J.H."/>
        </authorList>
    </citation>
    <scope>NUCLEOTIDE SEQUENCE [LARGE SCALE GENOMIC DNA]</scope>
    <source>
        <strain evidence="3 5">FH99</strain>
    </source>
</reference>
<evidence type="ECO:0000313" key="4">
    <source>
        <dbReference type="Proteomes" id="UP000052979"/>
    </source>
</evidence>
<evidence type="ECO:0000313" key="2">
    <source>
        <dbReference type="EMBL" id="KKM46111.1"/>
    </source>
</evidence>
<dbReference type="AlphaFoldDB" id="A0A0C5BDS3"/>
<dbReference type="PATRIC" id="fig|145458.7.peg.541"/>
<dbReference type="Proteomes" id="UP000052979">
    <property type="component" value="Unassembled WGS sequence"/>
</dbReference>
<dbReference type="PROSITE" id="PS51354">
    <property type="entry name" value="GLUTAREDOXIN_2"/>
    <property type="match status" value="1"/>
</dbReference>
<dbReference type="InterPro" id="IPR011767">
    <property type="entry name" value="GLR_AS"/>
</dbReference>
<gene>
    <name evidence="3" type="ORF">C5C51_02055</name>
    <name evidence="2" type="ORF">VT73_03290</name>
</gene>
<dbReference type="Gene3D" id="3.40.30.10">
    <property type="entry name" value="Glutaredoxin"/>
    <property type="match status" value="1"/>
</dbReference>
<evidence type="ECO:0000259" key="1">
    <source>
        <dbReference type="Pfam" id="PF00462"/>
    </source>
</evidence>
<evidence type="ECO:0000313" key="5">
    <source>
        <dbReference type="Proteomes" id="UP000237966"/>
    </source>
</evidence>
<comment type="caution">
    <text evidence="2">The sequence shown here is derived from an EMBL/GenBank/DDBJ whole genome shotgun (WGS) entry which is preliminary data.</text>
</comment>
<dbReference type="EMBL" id="LBFI01000024">
    <property type="protein sequence ID" value="KKM46111.1"/>
    <property type="molecule type" value="Genomic_DNA"/>
</dbReference>
<dbReference type="InterPro" id="IPR002109">
    <property type="entry name" value="Glutaredoxin"/>
</dbReference>
<protein>
    <submittedName>
        <fullName evidence="2">Glutaredoxin</fullName>
    </submittedName>
</protein>
<organism evidence="2 4">
    <name type="scientific">Rathayibacter toxicus</name>
    <dbReference type="NCBI Taxonomy" id="145458"/>
    <lineage>
        <taxon>Bacteria</taxon>
        <taxon>Bacillati</taxon>
        <taxon>Actinomycetota</taxon>
        <taxon>Actinomycetes</taxon>
        <taxon>Micrococcales</taxon>
        <taxon>Microbacteriaceae</taxon>
        <taxon>Rathayibacter</taxon>
    </lineage>
</organism>
<proteinExistence type="predicted"/>
<dbReference type="RefSeq" id="WP_027692647.1">
    <property type="nucleotide sequence ID" value="NZ_CP010848.1"/>
</dbReference>
<dbReference type="Proteomes" id="UP000237966">
    <property type="component" value="Unassembled WGS sequence"/>
</dbReference>
<dbReference type="InterPro" id="IPR036249">
    <property type="entry name" value="Thioredoxin-like_sf"/>
</dbReference>
<sequence>MITLYQRETCPFCAPVRKLLTDLTMSYLIVNVVKPREERRELIEATGTPFIPALVDGETIIPGRLEDNSHILTYLINTYGPVPDEAATSC</sequence>
<reference evidence="2 4" key="1">
    <citation type="submission" date="2015-04" db="EMBL/GenBank/DDBJ databases">
        <title>Draft genome sequence of Rathayibacter toxicus strain FH-142 (AKA 70134 or CS 32), a Western Australian isolate.</title>
        <authorList>
            <consortium name="Consortium for Microbial Forensics and Genomics (microFORGE)"/>
            <person name="Knight B.M."/>
            <person name="Roberts D.P."/>
            <person name="Lin D."/>
            <person name="Hari K."/>
            <person name="Fletcher J."/>
            <person name="Melcher U."/>
            <person name="Blagden T."/>
            <person name="Luster D.G."/>
            <person name="Sechler A.J."/>
            <person name="Schneider W.L."/>
            <person name="Winegar R.A."/>
        </authorList>
    </citation>
    <scope>NUCLEOTIDE SEQUENCE [LARGE SCALE GENOMIC DNA]</scope>
    <source>
        <strain evidence="2 4">FH142</strain>
    </source>
</reference>
<dbReference type="KEGG" id="rtc:APU90_04195"/>
<dbReference type="PROSITE" id="PS00195">
    <property type="entry name" value="GLUTAREDOXIN_1"/>
    <property type="match status" value="1"/>
</dbReference>
<dbReference type="SUPFAM" id="SSF52833">
    <property type="entry name" value="Thioredoxin-like"/>
    <property type="match status" value="1"/>
</dbReference>
<dbReference type="GeneID" id="93667908"/>
<dbReference type="OrthoDB" id="8991911at2"/>
<keyword evidence="4" id="KW-1185">Reference proteome</keyword>
<dbReference type="STRING" id="145458.APU90_04195"/>
<dbReference type="KEGG" id="rtx:TI83_02280"/>